<feature type="region of interest" description="Disordered" evidence="5">
    <location>
        <begin position="1392"/>
        <end position="1461"/>
    </location>
</feature>
<protein>
    <submittedName>
        <fullName evidence="6">Uncharacterized protein</fullName>
    </submittedName>
</protein>
<feature type="region of interest" description="Disordered" evidence="5">
    <location>
        <begin position="116"/>
        <end position="141"/>
    </location>
</feature>
<dbReference type="Pfam" id="PF00400">
    <property type="entry name" value="WD40"/>
    <property type="match status" value="2"/>
</dbReference>
<name>A0ABR1YP69_9PEZI</name>
<dbReference type="PANTHER" id="PTHR19842:SF2">
    <property type="entry name" value="WD REPEAT PROTEIN (AFU_ORTHOLOGUE AFUA_5G04300)"/>
    <property type="match status" value="1"/>
</dbReference>
<feature type="compositionally biased region" description="Low complexity" evidence="5">
    <location>
        <begin position="1113"/>
        <end position="1170"/>
    </location>
</feature>
<dbReference type="Gene3D" id="2.130.10.10">
    <property type="entry name" value="YVTN repeat-like/Quinoprotein amine dehydrogenase"/>
    <property type="match status" value="1"/>
</dbReference>
<keyword evidence="7" id="KW-1185">Reference proteome</keyword>
<evidence type="ECO:0000313" key="7">
    <source>
        <dbReference type="Proteomes" id="UP001492380"/>
    </source>
</evidence>
<keyword evidence="2 4" id="KW-0853">WD repeat</keyword>
<dbReference type="SUPFAM" id="SSF50978">
    <property type="entry name" value="WD40 repeat-like"/>
    <property type="match status" value="1"/>
</dbReference>
<evidence type="ECO:0000256" key="3">
    <source>
        <dbReference type="ARBA" id="ARBA00022737"/>
    </source>
</evidence>
<comment type="caution">
    <text evidence="6">The sequence shown here is derived from an EMBL/GenBank/DDBJ whole genome shotgun (WGS) entry which is preliminary data.</text>
</comment>
<evidence type="ECO:0000256" key="2">
    <source>
        <dbReference type="ARBA" id="ARBA00022574"/>
    </source>
</evidence>
<feature type="compositionally biased region" description="Acidic residues" evidence="5">
    <location>
        <begin position="1069"/>
        <end position="1083"/>
    </location>
</feature>
<feature type="compositionally biased region" description="Pro residues" evidence="5">
    <location>
        <begin position="1098"/>
        <end position="1112"/>
    </location>
</feature>
<feature type="compositionally biased region" description="Gly residues" evidence="5">
    <location>
        <begin position="1171"/>
        <end position="1181"/>
    </location>
</feature>
<feature type="compositionally biased region" description="Low complexity" evidence="5">
    <location>
        <begin position="1436"/>
        <end position="1448"/>
    </location>
</feature>
<evidence type="ECO:0000313" key="6">
    <source>
        <dbReference type="EMBL" id="KAK8235081.1"/>
    </source>
</evidence>
<feature type="repeat" description="WD" evidence="4">
    <location>
        <begin position="448"/>
        <end position="482"/>
    </location>
</feature>
<dbReference type="InterPro" id="IPR037588">
    <property type="entry name" value="MLST8"/>
</dbReference>
<keyword evidence="3" id="KW-0677">Repeat</keyword>
<reference evidence="6 7" key="1">
    <citation type="submission" date="2024-04" db="EMBL/GenBank/DDBJ databases">
        <title>Phyllosticta paracitricarpa is synonymous to the EU quarantine fungus P. citricarpa based on phylogenomic analyses.</title>
        <authorList>
            <consortium name="Lawrence Berkeley National Laboratory"/>
            <person name="Van Ingen-Buijs V.A."/>
            <person name="Van Westerhoven A.C."/>
            <person name="Haridas S."/>
            <person name="Skiadas P."/>
            <person name="Martin F."/>
            <person name="Groenewald J.Z."/>
            <person name="Crous P.W."/>
            <person name="Seidl M.F."/>
        </authorList>
    </citation>
    <scope>NUCLEOTIDE SEQUENCE [LARGE SCALE GENOMIC DNA]</scope>
    <source>
        <strain evidence="6 7">CBS 123374</strain>
    </source>
</reference>
<comment type="similarity">
    <text evidence="1">Belongs to the WD repeat LST8 family.</text>
</comment>
<dbReference type="PROSITE" id="PS50294">
    <property type="entry name" value="WD_REPEATS_REGION"/>
    <property type="match status" value="1"/>
</dbReference>
<dbReference type="InterPro" id="IPR015943">
    <property type="entry name" value="WD40/YVTN_repeat-like_dom_sf"/>
</dbReference>
<gene>
    <name evidence="6" type="ORF">HDK90DRAFT_483794</name>
</gene>
<dbReference type="InterPro" id="IPR001680">
    <property type="entry name" value="WD40_rpt"/>
</dbReference>
<evidence type="ECO:0000256" key="4">
    <source>
        <dbReference type="PROSITE-ProRule" id="PRU00221"/>
    </source>
</evidence>
<dbReference type="InterPro" id="IPR036322">
    <property type="entry name" value="WD40_repeat_dom_sf"/>
</dbReference>
<accession>A0ABR1YP69</accession>
<organism evidence="6 7">
    <name type="scientific">Phyllosticta capitalensis</name>
    <dbReference type="NCBI Taxonomy" id="121624"/>
    <lineage>
        <taxon>Eukaryota</taxon>
        <taxon>Fungi</taxon>
        <taxon>Dikarya</taxon>
        <taxon>Ascomycota</taxon>
        <taxon>Pezizomycotina</taxon>
        <taxon>Dothideomycetes</taxon>
        <taxon>Dothideomycetes incertae sedis</taxon>
        <taxon>Botryosphaeriales</taxon>
        <taxon>Phyllostictaceae</taxon>
        <taxon>Phyllosticta</taxon>
    </lineage>
</organism>
<dbReference type="PANTHER" id="PTHR19842">
    <property type="entry name" value="G BETA-LIKE PROTEIN GBL"/>
    <property type="match status" value="1"/>
</dbReference>
<dbReference type="Proteomes" id="UP001492380">
    <property type="component" value="Unassembled WGS sequence"/>
</dbReference>
<evidence type="ECO:0000256" key="5">
    <source>
        <dbReference type="SAM" id="MobiDB-lite"/>
    </source>
</evidence>
<evidence type="ECO:0000256" key="1">
    <source>
        <dbReference type="ARBA" id="ARBA00009890"/>
    </source>
</evidence>
<feature type="compositionally biased region" description="Low complexity" evidence="5">
    <location>
        <begin position="1220"/>
        <end position="1231"/>
    </location>
</feature>
<feature type="compositionally biased region" description="Acidic residues" evidence="5">
    <location>
        <begin position="1415"/>
        <end position="1425"/>
    </location>
</feature>
<sequence>MVYLKTVFRASQSVLAAALPGRTPGAINTRYSTKLKDGQIPLWSAIECLEKSPEFRRYLNPARHNPILAQLPAAPVAGPAQPLAPSGIAMANPLPSSSKAKPRHAPLANLSFKNLSATEDESSDHSHSAASGRERERRTRKAVNYNVKAYFSGTNLDQDNEPSDEVAPVVQAPPVHSGTEGIPILPKIPKSQRSYKYAKSYLARHERKFLRQGLDAGTWDGKELREWSGTSIHIGLSAQEIKGLQEVALGVFGLENPEYSDVRPSKRRMEAIMKNATEAEILEIAAVAAQRKSLPDRSKESVEAALRDAQDGCLDESTLTLDDFKLTTPTVGPMVRHRELGKQYIRTNMKTKVFDTMGPSISFTGTSNDLNTVAWAPNGVQFAAGSTCHVDYDSMQYNRPNNLLFGSMNDKSLQELPEHHTLREKPASGPNSQHSMHVTQDRRLFQTVASVCFSPDGRSMYSAGYDGMVRFWDVKESGARQRLKMWRNAKVDLLAVSKTGMLATAAQRTSSHTITVFDPEQSEDLERWSISSFTSRKAAECPENKIYPSTIRFDPYDGDYLLAGFASTSREDQLRGESCLWNVNTGTQLHLFPETRNVFDVAWNPTRVNAPTFAVGCVAGTNVNRGVRSVVKMYDPRSAERCMSAVELDCPALDMNDVMFCPFDDNYIVAGCTNGRTYVWDLRQTHKELCLYSLVHGNPLIELADPASRERLDTGIRFCSWGHDRRRFYTGSSDGVIKSWDLYRAPEDTFIRDVVQLNSGVMCGSFSPDYSSLLLGEVNGSINVLEVGNDDRSIRDADSFDLISAPSDVKKPKAAAGPEDADSGVVASRNLVETSQMTLAPMGGFPVRQALQGWNYAGPFDLAMDAEDLRDQAAAFQRKLASGIGDTCTIKGCNDFKKFTEEECVDSGRWKDRIPAALTLWREPEDSAKTGGRQKSSIGAVPQLKCSEPGCGRRALLRSEYSDLLGQELEFPSCELHHFGCLRCGERNNLRQTTLDAPGDCGQSKKDDAAARFIFWHCDIYRADVLGYKRIPDPRLDLLSGPRCNRRVGAGEEKLLSRRGRRLVYSNDPDAEAEEDDDDDDNGVDEHYAGLWGLRDAPPAPPFLPQTPPPPSSSSSSSSAPPSPSQARRAATATAVAVVIPSTSHGKPSSAPLLSSSSSPPPQGNGAQQSNGGGAVCGSGSRGSDALAVAANEGPKSVEQVVGDADLGRPLAGSPRMEAQRQAQLQSQRSRGPALSTETIEAVEARAEANARAHARATGRALSVEILAGVRAHARAQAVANSVHAGRTHLQQVTEREQEPQYFGVRVGVCGPDAMELDFDSTMPMPADTATRVDSDALDHINAPRNGDQAAQLVSGMASAAAPFANTNASSVSTSADALSSKSLKTTTTAAAATAATSPVQTVEVEGPSINNVNDMDDGNEDENGDEKAKKKQRRPSSAASSQQSASSGDSNKSRTPCVPM</sequence>
<dbReference type="SMART" id="SM00320">
    <property type="entry name" value="WD40"/>
    <property type="match status" value="5"/>
</dbReference>
<dbReference type="PROSITE" id="PS50082">
    <property type="entry name" value="WD_REPEATS_2"/>
    <property type="match status" value="1"/>
</dbReference>
<feature type="region of interest" description="Disordered" evidence="5">
    <location>
        <begin position="1194"/>
        <end position="1237"/>
    </location>
</feature>
<dbReference type="EMBL" id="JBBWRZ010000005">
    <property type="protein sequence ID" value="KAK8235081.1"/>
    <property type="molecule type" value="Genomic_DNA"/>
</dbReference>
<dbReference type="InterPro" id="IPR019775">
    <property type="entry name" value="WD40_repeat_CS"/>
</dbReference>
<feature type="region of interest" description="Disordered" evidence="5">
    <location>
        <begin position="1061"/>
        <end position="1181"/>
    </location>
</feature>
<feature type="compositionally biased region" description="Basic and acidic residues" evidence="5">
    <location>
        <begin position="123"/>
        <end position="137"/>
    </location>
</feature>
<dbReference type="PROSITE" id="PS00678">
    <property type="entry name" value="WD_REPEATS_1"/>
    <property type="match status" value="1"/>
</dbReference>
<proteinExistence type="inferred from homology"/>